<evidence type="ECO:0000313" key="2">
    <source>
        <dbReference type="Proteomes" id="UP001601948"/>
    </source>
</evidence>
<evidence type="ECO:0008006" key="3">
    <source>
        <dbReference type="Google" id="ProtNLM"/>
    </source>
</evidence>
<proteinExistence type="predicted"/>
<gene>
    <name evidence="1" type="ORF">ACFYV7_19220</name>
</gene>
<sequence length="90" mass="10468">MTVHWKWLIENAFDVALGRPRRPRSADLRSAHVTERWNRLMRAMLGVLRGRRRGPHSTAVGGAHLTERWNRRVMLGSVGEYRTRLAVAPW</sequence>
<dbReference type="Proteomes" id="UP001601948">
    <property type="component" value="Unassembled WGS sequence"/>
</dbReference>
<keyword evidence="2" id="KW-1185">Reference proteome</keyword>
<reference evidence="1 2" key="1">
    <citation type="submission" date="2024-10" db="EMBL/GenBank/DDBJ databases">
        <title>The Natural Products Discovery Center: Release of the First 8490 Sequenced Strains for Exploring Actinobacteria Biosynthetic Diversity.</title>
        <authorList>
            <person name="Kalkreuter E."/>
            <person name="Kautsar S.A."/>
            <person name="Yang D."/>
            <person name="Bader C.D."/>
            <person name="Teijaro C.N."/>
            <person name="Fluegel L."/>
            <person name="Davis C.M."/>
            <person name="Simpson J.R."/>
            <person name="Lauterbach L."/>
            <person name="Steele A.D."/>
            <person name="Gui C."/>
            <person name="Meng S."/>
            <person name="Li G."/>
            <person name="Viehrig K."/>
            <person name="Ye F."/>
            <person name="Su P."/>
            <person name="Kiefer A.F."/>
            <person name="Nichols A."/>
            <person name="Cepeda A.J."/>
            <person name="Yan W."/>
            <person name="Fan B."/>
            <person name="Jiang Y."/>
            <person name="Adhikari A."/>
            <person name="Zheng C.-J."/>
            <person name="Schuster L."/>
            <person name="Cowan T.M."/>
            <person name="Smanski M.J."/>
            <person name="Chevrette M.G."/>
            <person name="De Carvalho L.P.S."/>
            <person name="Shen B."/>
        </authorList>
    </citation>
    <scope>NUCLEOTIDE SEQUENCE [LARGE SCALE GENOMIC DNA]</scope>
    <source>
        <strain evidence="1 2">NPDC003040</strain>
    </source>
</reference>
<organism evidence="1 2">
    <name type="scientific">Nocardia suismassiliense</name>
    <dbReference type="NCBI Taxonomy" id="2077092"/>
    <lineage>
        <taxon>Bacteria</taxon>
        <taxon>Bacillati</taxon>
        <taxon>Actinomycetota</taxon>
        <taxon>Actinomycetes</taxon>
        <taxon>Mycobacteriales</taxon>
        <taxon>Nocardiaceae</taxon>
        <taxon>Nocardia</taxon>
    </lineage>
</organism>
<accession>A0ABW6QUM5</accession>
<dbReference type="EMBL" id="JBIAPI010000004">
    <property type="protein sequence ID" value="MFF3224931.1"/>
    <property type="molecule type" value="Genomic_DNA"/>
</dbReference>
<protein>
    <recommendedName>
        <fullName evidence="3">Transposase</fullName>
    </recommendedName>
</protein>
<dbReference type="RefSeq" id="WP_194834093.1">
    <property type="nucleotide sequence ID" value="NZ_JBIAPI010000004.1"/>
</dbReference>
<name>A0ABW6QUM5_9NOCA</name>
<evidence type="ECO:0000313" key="1">
    <source>
        <dbReference type="EMBL" id="MFF3224931.1"/>
    </source>
</evidence>
<comment type="caution">
    <text evidence="1">The sequence shown here is derived from an EMBL/GenBank/DDBJ whole genome shotgun (WGS) entry which is preliminary data.</text>
</comment>